<dbReference type="SUPFAM" id="SSF143011">
    <property type="entry name" value="RelE-like"/>
    <property type="match status" value="1"/>
</dbReference>
<evidence type="ECO:0000313" key="2">
    <source>
        <dbReference type="Proteomes" id="UP000236321"/>
    </source>
</evidence>
<organism evidence="1 2">
    <name type="scientific">Microcystis aeruginosa NIES-298</name>
    <dbReference type="NCBI Taxonomy" id="449468"/>
    <lineage>
        <taxon>Bacteria</taxon>
        <taxon>Bacillati</taxon>
        <taxon>Cyanobacteriota</taxon>
        <taxon>Cyanophyceae</taxon>
        <taxon>Oscillatoriophycideae</taxon>
        <taxon>Chroococcales</taxon>
        <taxon>Microcystaceae</taxon>
        <taxon>Microcystis</taxon>
    </lineage>
</organism>
<name>A0A2H6BMA6_MICAE</name>
<dbReference type="AlphaFoldDB" id="A0A2H6BMA6"/>
<protein>
    <submittedName>
        <fullName evidence="1">Uncharacterized protein</fullName>
    </submittedName>
</protein>
<reference evidence="2" key="1">
    <citation type="submission" date="2017-12" db="EMBL/GenBank/DDBJ databases">
        <title>Improved Draft Genome Sequence of Microcystis aeruginosa NIES-298, a Microcystin-Producing Cyanobacterium from Lake Kasumigaura, Japan.</title>
        <authorList>
            <person name="Yamaguchi H."/>
            <person name="Suzuki S."/>
            <person name="Kawachi M."/>
        </authorList>
    </citation>
    <scope>NUCLEOTIDE SEQUENCE [LARGE SCALE GENOMIC DNA]</scope>
    <source>
        <strain evidence="2">NIES-298</strain>
    </source>
</reference>
<dbReference type="EMBL" id="BEYQ01000001">
    <property type="protein sequence ID" value="GBD51304.1"/>
    <property type="molecule type" value="Genomic_DNA"/>
</dbReference>
<sequence length="83" mass="9965">MADYILLRQAERYLERMPKNDQIRLLEALDTLISDSTKLDIKPLYGRDELRLRVGKYRVLFFEDRNNNLYVITTIKPRGDVYK</sequence>
<evidence type="ECO:0000313" key="1">
    <source>
        <dbReference type="EMBL" id="GBD51304.1"/>
    </source>
</evidence>
<accession>A0A2H6BMA6</accession>
<dbReference type="InterPro" id="IPR035093">
    <property type="entry name" value="RelE/ParE_toxin_dom_sf"/>
</dbReference>
<dbReference type="Proteomes" id="UP000236321">
    <property type="component" value="Unassembled WGS sequence"/>
</dbReference>
<dbReference type="Gene3D" id="3.30.2310.20">
    <property type="entry name" value="RelE-like"/>
    <property type="match status" value="1"/>
</dbReference>
<gene>
    <name evidence="1" type="ORF">BGM30_03970</name>
</gene>
<proteinExistence type="predicted"/>
<comment type="caution">
    <text evidence="1">The sequence shown here is derived from an EMBL/GenBank/DDBJ whole genome shotgun (WGS) entry which is preliminary data.</text>
</comment>